<dbReference type="SUPFAM" id="SSF56655">
    <property type="entry name" value="Carbohydrate phosphatase"/>
    <property type="match status" value="1"/>
</dbReference>
<evidence type="ECO:0000256" key="3">
    <source>
        <dbReference type="ARBA" id="ARBA00022801"/>
    </source>
</evidence>
<dbReference type="EMBL" id="JAOCQF010000004">
    <property type="protein sequence ID" value="MCT8331527.1"/>
    <property type="molecule type" value="Genomic_DNA"/>
</dbReference>
<organism evidence="5 6">
    <name type="scientific">Albidovulum sediminis</name>
    <dbReference type="NCBI Taxonomy" id="3066345"/>
    <lineage>
        <taxon>Bacteria</taxon>
        <taxon>Pseudomonadati</taxon>
        <taxon>Pseudomonadota</taxon>
        <taxon>Alphaproteobacteria</taxon>
        <taxon>Rhodobacterales</taxon>
        <taxon>Paracoccaceae</taxon>
        <taxon>Albidovulum</taxon>
    </lineage>
</organism>
<keyword evidence="6" id="KW-1185">Reference proteome</keyword>
<dbReference type="RefSeq" id="WP_261497435.1">
    <property type="nucleotide sequence ID" value="NZ_JAOCQF010000004.1"/>
</dbReference>
<keyword evidence="4" id="KW-0460">Magnesium</keyword>
<proteinExistence type="inferred from homology"/>
<name>A0ABT2NRG8_9RHOB</name>
<evidence type="ECO:0000256" key="2">
    <source>
        <dbReference type="ARBA" id="ARBA00022723"/>
    </source>
</evidence>
<keyword evidence="3" id="KW-0378">Hydrolase</keyword>
<evidence type="ECO:0000256" key="1">
    <source>
        <dbReference type="ARBA" id="ARBA00009759"/>
    </source>
</evidence>
<dbReference type="PANTHER" id="PTHR20854:SF4">
    <property type="entry name" value="INOSITOL-1-MONOPHOSPHATASE-RELATED"/>
    <property type="match status" value="1"/>
</dbReference>
<dbReference type="PROSITE" id="PS00629">
    <property type="entry name" value="IMP_1"/>
    <property type="match status" value="1"/>
</dbReference>
<dbReference type="Gene3D" id="3.30.540.10">
    <property type="entry name" value="Fructose-1,6-Bisphosphatase, subunit A, domain 1"/>
    <property type="match status" value="1"/>
</dbReference>
<comment type="caution">
    <text evidence="5">The sequence shown here is derived from an EMBL/GenBank/DDBJ whole genome shotgun (WGS) entry which is preliminary data.</text>
</comment>
<comment type="similarity">
    <text evidence="1">Belongs to the inositol monophosphatase superfamily.</text>
</comment>
<dbReference type="InterPro" id="IPR020583">
    <property type="entry name" value="Inositol_monoP_metal-BS"/>
</dbReference>
<sequence length="256" mass="27454">MTAAATLADAIAIAEAARPVALAHFRTRLGVEFKADESPVTAADRGVEEEVRRIITARFPDHGIFGEEHGVERADGDDLWIVDPIDGTRSFITGHPLFGFLLAWLHRGAARLAVVSIPATGEIFAAEAGGGAFLNGARIRTSGRTDATGAAIYVNEGEKIWRARPDVFDRLMNFGTTRRLSYDCYPYGLLAMGHVDVIVDYDLQPYDYHPVALLVAEAGGVMTDWDGNPMGMGHNVPVVAAASAELHAKALASIRG</sequence>
<evidence type="ECO:0000256" key="4">
    <source>
        <dbReference type="ARBA" id="ARBA00022842"/>
    </source>
</evidence>
<protein>
    <submittedName>
        <fullName evidence="5">Inositol monophosphatase</fullName>
    </submittedName>
</protein>
<dbReference type="InterPro" id="IPR000760">
    <property type="entry name" value="Inositol_monophosphatase-like"/>
</dbReference>
<dbReference type="PANTHER" id="PTHR20854">
    <property type="entry name" value="INOSITOL MONOPHOSPHATASE"/>
    <property type="match status" value="1"/>
</dbReference>
<reference evidence="6" key="1">
    <citation type="submission" date="2023-07" db="EMBL/GenBank/DDBJ databases">
        <title>Defluviimonas sediminis sp. nov., isolated from mangrove sediment.</title>
        <authorList>
            <person name="Liu L."/>
            <person name="Li J."/>
            <person name="Huang Y."/>
            <person name="Pan J."/>
            <person name="Li M."/>
        </authorList>
    </citation>
    <scope>NUCLEOTIDE SEQUENCE [LARGE SCALE GENOMIC DNA]</scope>
    <source>
        <strain evidence="6">FT324</strain>
    </source>
</reference>
<gene>
    <name evidence="5" type="ORF">N5I32_18580</name>
</gene>
<dbReference type="PRINTS" id="PR00377">
    <property type="entry name" value="IMPHPHTASES"/>
</dbReference>
<evidence type="ECO:0000313" key="5">
    <source>
        <dbReference type="EMBL" id="MCT8331527.1"/>
    </source>
</evidence>
<dbReference type="Pfam" id="PF00459">
    <property type="entry name" value="Inositol_P"/>
    <property type="match status" value="1"/>
</dbReference>
<keyword evidence="2" id="KW-0479">Metal-binding</keyword>
<accession>A0ABT2NRG8</accession>
<dbReference type="Gene3D" id="3.40.190.80">
    <property type="match status" value="1"/>
</dbReference>
<evidence type="ECO:0000313" key="6">
    <source>
        <dbReference type="Proteomes" id="UP001205601"/>
    </source>
</evidence>
<dbReference type="Proteomes" id="UP001205601">
    <property type="component" value="Unassembled WGS sequence"/>
</dbReference>